<dbReference type="Pfam" id="PF15427">
    <property type="entry name" value="S100PBPR"/>
    <property type="match status" value="1"/>
</dbReference>
<dbReference type="InterPro" id="IPR026097">
    <property type="entry name" value="S100PBP"/>
</dbReference>
<dbReference type="GO" id="GO:0048306">
    <property type="term" value="F:calcium-dependent protein binding"/>
    <property type="evidence" value="ECO:0007669"/>
    <property type="project" value="InterPro"/>
</dbReference>
<evidence type="ECO:0000313" key="6">
    <source>
        <dbReference type="Proteomes" id="UP000281406"/>
    </source>
</evidence>
<comment type="subcellular location">
    <subcellularLocation>
        <location evidence="1">Nucleus</location>
    </subcellularLocation>
</comment>
<proteinExistence type="predicted"/>
<dbReference type="Proteomes" id="UP000281406">
    <property type="component" value="Unassembled WGS sequence"/>
</dbReference>
<protein>
    <recommendedName>
        <fullName evidence="2">S100P-binding protein</fullName>
    </recommendedName>
</protein>
<dbReference type="PANTHER" id="PTHR14455:SF0">
    <property type="entry name" value="S100P-BINDING PROTEIN"/>
    <property type="match status" value="1"/>
</dbReference>
<gene>
    <name evidence="5" type="ORF">DPX16_21843</name>
</gene>
<reference evidence="5 6" key="1">
    <citation type="submission" date="2018-10" db="EMBL/GenBank/DDBJ databases">
        <title>Genome assembly for a Yunnan-Guizhou Plateau 3E fish, Anabarilius grahami (Regan), and its evolutionary and genetic applications.</title>
        <authorList>
            <person name="Jiang W."/>
        </authorList>
    </citation>
    <scope>NUCLEOTIDE SEQUENCE [LARGE SCALE GENOMIC DNA]</scope>
    <source>
        <strain evidence="5">AG-KIZ</strain>
        <tissue evidence="5">Muscle</tissue>
    </source>
</reference>
<dbReference type="GO" id="GO:0005634">
    <property type="term" value="C:nucleus"/>
    <property type="evidence" value="ECO:0007669"/>
    <property type="project" value="UniProtKB-SubCell"/>
</dbReference>
<evidence type="ECO:0000256" key="3">
    <source>
        <dbReference type="ARBA" id="ARBA00023242"/>
    </source>
</evidence>
<sequence>MVCSRRENLYNIKVHITNNELRGQKRRLDSCVDEICETPRKKPCITRSCSQDLGYYSSDFPSGVLGSTPLQPLLISKDVTPPRSKVNQSLTPVVSTPLYKSTPLRMDRDRESLPSPIPVLKWDREVSSAEIKCGSLNLDACVPSVGSQGAGKGEVRVVSHNPISVQESKSQSGPSAVPLEEEGVVSVSQQAEPEVTDRHGESTGESFESTLPLQVQVKSKVVFPDNTKTVCKPVVSCSEEEWERNKRTYVDSVTRHMREQSGAANGVITELHSLMNSVANQNTGRNDPHWQHPSDLTRGNFRQSRLKGPSASLDEWQKRNLLAYRRFVNVPDIFRRSPVL</sequence>
<feature type="compositionally biased region" description="Polar residues" evidence="4">
    <location>
        <begin position="164"/>
        <end position="174"/>
    </location>
</feature>
<evidence type="ECO:0000256" key="1">
    <source>
        <dbReference type="ARBA" id="ARBA00004123"/>
    </source>
</evidence>
<name>A0A3N0XS77_ANAGA</name>
<evidence type="ECO:0000256" key="2">
    <source>
        <dbReference type="ARBA" id="ARBA00020595"/>
    </source>
</evidence>
<feature type="region of interest" description="Disordered" evidence="4">
    <location>
        <begin position="164"/>
        <end position="208"/>
    </location>
</feature>
<dbReference type="EMBL" id="RJVU01062306">
    <property type="protein sequence ID" value="ROJ30116.1"/>
    <property type="molecule type" value="Genomic_DNA"/>
</dbReference>
<dbReference type="PANTHER" id="PTHR14455">
    <property type="entry name" value="ASKOPOS"/>
    <property type="match status" value="1"/>
</dbReference>
<accession>A0A3N0XS77</accession>
<evidence type="ECO:0000313" key="5">
    <source>
        <dbReference type="EMBL" id="ROJ30116.1"/>
    </source>
</evidence>
<organism evidence="5 6">
    <name type="scientific">Anabarilius grahami</name>
    <name type="common">Kanglang fish</name>
    <name type="synonym">Barilius grahami</name>
    <dbReference type="NCBI Taxonomy" id="495550"/>
    <lineage>
        <taxon>Eukaryota</taxon>
        <taxon>Metazoa</taxon>
        <taxon>Chordata</taxon>
        <taxon>Craniata</taxon>
        <taxon>Vertebrata</taxon>
        <taxon>Euteleostomi</taxon>
        <taxon>Actinopterygii</taxon>
        <taxon>Neopterygii</taxon>
        <taxon>Teleostei</taxon>
        <taxon>Ostariophysi</taxon>
        <taxon>Cypriniformes</taxon>
        <taxon>Xenocyprididae</taxon>
        <taxon>Xenocypridinae</taxon>
        <taxon>Xenocypridinae incertae sedis</taxon>
        <taxon>Anabarilius</taxon>
    </lineage>
</organism>
<dbReference type="OrthoDB" id="8945510at2759"/>
<keyword evidence="3" id="KW-0539">Nucleus</keyword>
<dbReference type="AlphaFoldDB" id="A0A3N0XS77"/>
<keyword evidence="6" id="KW-1185">Reference proteome</keyword>
<evidence type="ECO:0000256" key="4">
    <source>
        <dbReference type="SAM" id="MobiDB-lite"/>
    </source>
</evidence>
<comment type="caution">
    <text evidence="5">The sequence shown here is derived from an EMBL/GenBank/DDBJ whole genome shotgun (WGS) entry which is preliminary data.</text>
</comment>